<protein>
    <recommendedName>
        <fullName evidence="10">Purine transporter</fullName>
    </recommendedName>
</protein>
<evidence type="ECO:0008006" key="10">
    <source>
        <dbReference type="Google" id="ProtNLM"/>
    </source>
</evidence>
<dbReference type="Proteomes" id="UP001214628">
    <property type="component" value="Chromosome 4"/>
</dbReference>
<reference evidence="8" key="1">
    <citation type="submission" date="2023-02" db="EMBL/GenBank/DDBJ databases">
        <title>Mating type loci evolution in Malassezia.</title>
        <authorList>
            <person name="Coelho M.A."/>
        </authorList>
    </citation>
    <scope>NUCLEOTIDE SEQUENCE</scope>
    <source>
        <strain evidence="8">CBS 14136</strain>
    </source>
</reference>
<feature type="transmembrane region" description="Helical" evidence="7">
    <location>
        <begin position="346"/>
        <end position="367"/>
    </location>
</feature>
<evidence type="ECO:0000256" key="5">
    <source>
        <dbReference type="ARBA" id="ARBA00022989"/>
    </source>
</evidence>
<accession>A0AAF0F707</accession>
<dbReference type="GO" id="GO:0012505">
    <property type="term" value="C:endomembrane system"/>
    <property type="evidence" value="ECO:0007669"/>
    <property type="project" value="UniProtKB-SubCell"/>
</dbReference>
<feature type="transmembrane region" description="Helical" evidence="7">
    <location>
        <begin position="421"/>
        <end position="439"/>
    </location>
</feature>
<dbReference type="AlphaFoldDB" id="A0AAF0F707"/>
<organism evidence="8 9">
    <name type="scientific">Malassezia psittaci</name>
    <dbReference type="NCBI Taxonomy" id="1821823"/>
    <lineage>
        <taxon>Eukaryota</taxon>
        <taxon>Fungi</taxon>
        <taxon>Dikarya</taxon>
        <taxon>Basidiomycota</taxon>
        <taxon>Ustilaginomycotina</taxon>
        <taxon>Malasseziomycetes</taxon>
        <taxon>Malasseziales</taxon>
        <taxon>Malasseziaceae</taxon>
        <taxon>Malassezia</taxon>
    </lineage>
</organism>
<evidence type="ECO:0000256" key="7">
    <source>
        <dbReference type="SAM" id="Phobius"/>
    </source>
</evidence>
<sequence length="567" mass="61558">MAYIIAVNAEILTASGGPCECAAGVGNCSSDPAYQQCAAELHRGYVVATSAASCLASALMGIFANMPLGLAPGLGANAYFAYTVVGSGMVSYSDALAVIWLEGWIFLILSIFGVRQWLAKVLPNSLKLSTGAGIGLYLAFIGLGPGGLNVIGPDLTNIVGFAGCPSQYLDSNGICTGHVLQDPRVWVGIFLGGVLTAFLLLYRVRGAFIIAILLVSASAWPRSSGVTMFEHDPSGDDGWAFFKKVATWHDINPVGPQNINWHGYNTGKAWLALISFLYIDLLDTTGTLYAMAMQAGLVDERTGDFEGSSTAYMADAIAISCGSLLGCSPCTAFIESVSGIVEGGRTGITACVIAFWFFLSLFFAPIFASLPSWATGSVLVIVGSMMMHSVTGINWTYLGDGLPAFLTIIGIPFFYNIAYGLIAGIISFVILNVVPWLLIKATGGRLKPEGWDTEREPWGMAPNRLMLANLETRNLNKFQRYAVNSAIFPPWFKKLILGDRRFWQLSDEEIEDYLEGRRETARRVEAREAKRIAEREEHRRMLRPLDEEVPPMLELNEKASEKSYHQV</sequence>
<evidence type="ECO:0000256" key="1">
    <source>
        <dbReference type="ARBA" id="ARBA00004127"/>
    </source>
</evidence>
<keyword evidence="6 7" id="KW-0472">Membrane</keyword>
<feature type="transmembrane region" description="Helical" evidence="7">
    <location>
        <begin position="126"/>
        <end position="144"/>
    </location>
</feature>
<evidence type="ECO:0000256" key="2">
    <source>
        <dbReference type="ARBA" id="ARBA00005697"/>
    </source>
</evidence>
<dbReference type="InterPro" id="IPR045018">
    <property type="entry name" value="Azg-like"/>
</dbReference>
<comment type="similarity">
    <text evidence="2">Belongs to the nucleobase:cation symporter-2 (NCS2) (TC 2.A.40) family. Azg-like subfamily.</text>
</comment>
<dbReference type="GO" id="GO:0005886">
    <property type="term" value="C:plasma membrane"/>
    <property type="evidence" value="ECO:0007669"/>
    <property type="project" value="TreeGrafter"/>
</dbReference>
<dbReference type="PANTHER" id="PTHR43337">
    <property type="entry name" value="XANTHINE/URACIL PERMEASE C887.17-RELATED"/>
    <property type="match status" value="1"/>
</dbReference>
<evidence type="ECO:0000256" key="4">
    <source>
        <dbReference type="ARBA" id="ARBA00022692"/>
    </source>
</evidence>
<gene>
    <name evidence="8" type="ORF">MPSI1_003014</name>
</gene>
<dbReference type="PANTHER" id="PTHR43337:SF1">
    <property type="entry name" value="XANTHINE_URACIL PERMEASE C887.17-RELATED"/>
    <property type="match status" value="1"/>
</dbReference>
<evidence type="ECO:0000256" key="6">
    <source>
        <dbReference type="ARBA" id="ARBA00023136"/>
    </source>
</evidence>
<dbReference type="Pfam" id="PF00860">
    <property type="entry name" value="Xan_ur_permease"/>
    <property type="match status" value="1"/>
</dbReference>
<feature type="transmembrane region" description="Helical" evidence="7">
    <location>
        <begin position="269"/>
        <end position="292"/>
    </location>
</feature>
<keyword evidence="3" id="KW-0813">Transport</keyword>
<feature type="transmembrane region" description="Helical" evidence="7">
    <location>
        <begin position="397"/>
        <end position="415"/>
    </location>
</feature>
<dbReference type="GO" id="GO:0015854">
    <property type="term" value="P:guanine transport"/>
    <property type="evidence" value="ECO:0007669"/>
    <property type="project" value="TreeGrafter"/>
</dbReference>
<dbReference type="EMBL" id="CP118378">
    <property type="protein sequence ID" value="WFD44346.1"/>
    <property type="molecule type" value="Genomic_DNA"/>
</dbReference>
<evidence type="ECO:0000313" key="8">
    <source>
        <dbReference type="EMBL" id="WFD44346.1"/>
    </source>
</evidence>
<comment type="subcellular location">
    <subcellularLocation>
        <location evidence="1">Endomembrane system</location>
        <topology evidence="1">Multi-pass membrane protein</topology>
    </subcellularLocation>
</comment>
<dbReference type="GO" id="GO:0005345">
    <property type="term" value="F:purine nucleobase transmembrane transporter activity"/>
    <property type="evidence" value="ECO:0007669"/>
    <property type="project" value="TreeGrafter"/>
</dbReference>
<feature type="transmembrane region" description="Helical" evidence="7">
    <location>
        <begin position="45"/>
        <end position="64"/>
    </location>
</feature>
<dbReference type="GO" id="GO:0015853">
    <property type="term" value="P:adenine transport"/>
    <property type="evidence" value="ECO:0007669"/>
    <property type="project" value="TreeGrafter"/>
</dbReference>
<keyword evidence="4 7" id="KW-0812">Transmembrane</keyword>
<feature type="transmembrane region" description="Helical" evidence="7">
    <location>
        <begin position="95"/>
        <end position="114"/>
    </location>
</feature>
<keyword evidence="5 7" id="KW-1133">Transmembrane helix</keyword>
<feature type="transmembrane region" description="Helical" evidence="7">
    <location>
        <begin position="312"/>
        <end position="334"/>
    </location>
</feature>
<evidence type="ECO:0000313" key="9">
    <source>
        <dbReference type="Proteomes" id="UP001214628"/>
    </source>
</evidence>
<name>A0AAF0F707_9BASI</name>
<dbReference type="InterPro" id="IPR006043">
    <property type="entry name" value="NCS2"/>
</dbReference>
<evidence type="ECO:0000256" key="3">
    <source>
        <dbReference type="ARBA" id="ARBA00022448"/>
    </source>
</evidence>
<keyword evidence="9" id="KW-1185">Reference proteome</keyword>
<proteinExistence type="inferred from homology"/>
<feature type="transmembrane region" description="Helical" evidence="7">
    <location>
        <begin position="185"/>
        <end position="202"/>
    </location>
</feature>